<dbReference type="SUPFAM" id="SSF52096">
    <property type="entry name" value="ClpP/crotonase"/>
    <property type="match status" value="2"/>
</dbReference>
<dbReference type="GO" id="GO:0016740">
    <property type="term" value="F:transferase activity"/>
    <property type="evidence" value="ECO:0007669"/>
    <property type="project" value="UniProtKB-KW"/>
</dbReference>
<comment type="caution">
    <text evidence="4">The sequence shown here is derived from an EMBL/GenBank/DDBJ whole genome shotgun (WGS) entry which is preliminary data.</text>
</comment>
<feature type="domain" description="CoA carboxyltransferase C-terminal" evidence="3">
    <location>
        <begin position="237"/>
        <end position="479"/>
    </location>
</feature>
<keyword evidence="5" id="KW-1185">Reference proteome</keyword>
<dbReference type="Proteomes" id="UP000021053">
    <property type="component" value="Unassembled WGS sequence"/>
</dbReference>
<dbReference type="PROSITE" id="PS50980">
    <property type="entry name" value="COA_CT_NTER"/>
    <property type="match status" value="1"/>
</dbReference>
<dbReference type="AlphaFoldDB" id="A0A010ZLB4"/>
<evidence type="ECO:0000259" key="3">
    <source>
        <dbReference type="PROSITE" id="PS50989"/>
    </source>
</evidence>
<dbReference type="GO" id="GO:0009317">
    <property type="term" value="C:acetyl-CoA carboxylase complex"/>
    <property type="evidence" value="ECO:0007669"/>
    <property type="project" value="InterPro"/>
</dbReference>
<dbReference type="GO" id="GO:0003989">
    <property type="term" value="F:acetyl-CoA carboxylase activity"/>
    <property type="evidence" value="ECO:0007669"/>
    <property type="project" value="InterPro"/>
</dbReference>
<dbReference type="InterPro" id="IPR000438">
    <property type="entry name" value="Acetyl_CoA_COase_Trfase_b_su"/>
</dbReference>
<dbReference type="PANTHER" id="PTHR42995:SF5">
    <property type="entry name" value="ACETYL-COENZYME A CARBOXYLASE CARBOXYL TRANSFERASE SUBUNIT BETA, CHLOROPLASTIC"/>
    <property type="match status" value="1"/>
</dbReference>
<dbReference type="HOGENOM" id="CLU_015486_2_1_11"/>
<dbReference type="Pfam" id="PF01039">
    <property type="entry name" value="Carboxyl_trans"/>
    <property type="match status" value="1"/>
</dbReference>
<sequence length="501" mass="53273">MGPMTPRRLSARELIASALDEDSWESWDQPVTDPVDADESYRALLAAAREKTGVDEAVLTGAGLMRGRRVAVVVGEFRFLAGSIGVATARRVVAAVERATSEGLPLIAAPTSGGTRMQEGTVAFLQMADMTRAVTAHKAAGLPYLVYLRHPTTGGVFASWGSLGHVTVAEPEALIGFLGPRVYELLNGREFPAGVQTGENLFAHGLVDAVLPPEQVTDLAVRTLDILCSPRSGLPRVADVPREELADVPAWESVTRSRRADRPGVRRLLKYAAQPVIPLNGTQQGETGAGMRLALARFGAAPAVVLGQDRRGQTAESPLDPAALRTARRGMRLAQELRLPLVTIIDTPGAALSREAEEGGLAGEIARCLADLIDLPTPTLGVLLGEGTGGGALALLPADRVIAAEHAWLSPLPPEGASAIVHRTTDLAPEMAAAQGVRSRDLLRHGIVDRIVAERPDAADEPEAFLARLGRVIEHELVGLLDQEPRSRVTARTDRYRRIGS</sequence>
<dbReference type="PATRIC" id="fig|927661.3.peg.474"/>
<dbReference type="Gene3D" id="3.90.226.10">
    <property type="entry name" value="2-enoyl-CoA Hydratase, Chain A, domain 1"/>
    <property type="match status" value="2"/>
</dbReference>
<dbReference type="InterPro" id="IPR029045">
    <property type="entry name" value="ClpP/crotonase-like_dom_sf"/>
</dbReference>
<dbReference type="GO" id="GO:0006633">
    <property type="term" value="P:fatty acid biosynthetic process"/>
    <property type="evidence" value="ECO:0007669"/>
    <property type="project" value="InterPro"/>
</dbReference>
<name>A0A010ZLB4_9ACTN</name>
<dbReference type="InterPro" id="IPR011763">
    <property type="entry name" value="COA_CT_C"/>
</dbReference>
<dbReference type="PROSITE" id="PS50989">
    <property type="entry name" value="COA_CT_CTER"/>
    <property type="match status" value="1"/>
</dbReference>
<dbReference type="InterPro" id="IPR034733">
    <property type="entry name" value="AcCoA_carboxyl_beta"/>
</dbReference>
<keyword evidence="1" id="KW-0808">Transferase</keyword>
<evidence type="ECO:0000256" key="1">
    <source>
        <dbReference type="ARBA" id="ARBA00022679"/>
    </source>
</evidence>
<proteinExistence type="predicted"/>
<gene>
    <name evidence="4" type="ORF">CryarDRAFT_0489</name>
</gene>
<dbReference type="EMBL" id="JFBT01000001">
    <property type="protein sequence ID" value="EXG79454.1"/>
    <property type="molecule type" value="Genomic_DNA"/>
</dbReference>
<evidence type="ECO:0000313" key="4">
    <source>
        <dbReference type="EMBL" id="EXG79454.1"/>
    </source>
</evidence>
<dbReference type="GO" id="GO:2001295">
    <property type="term" value="P:malonyl-CoA biosynthetic process"/>
    <property type="evidence" value="ECO:0007669"/>
    <property type="project" value="TreeGrafter"/>
</dbReference>
<dbReference type="InterPro" id="IPR011762">
    <property type="entry name" value="COA_CT_N"/>
</dbReference>
<reference evidence="4 5" key="1">
    <citation type="submission" date="2013-07" db="EMBL/GenBank/DDBJ databases">
        <authorList>
            <consortium name="DOE Joint Genome Institute"/>
            <person name="Eisen J."/>
            <person name="Huntemann M."/>
            <person name="Han J."/>
            <person name="Chen A."/>
            <person name="Kyrpides N."/>
            <person name="Mavromatis K."/>
            <person name="Markowitz V."/>
            <person name="Palaniappan K."/>
            <person name="Ivanova N."/>
            <person name="Schaumberg A."/>
            <person name="Pati A."/>
            <person name="Liolios K."/>
            <person name="Nordberg H.P."/>
            <person name="Cantor M.N."/>
            <person name="Hua S.X."/>
            <person name="Woyke T."/>
        </authorList>
    </citation>
    <scope>NUCLEOTIDE SEQUENCE [LARGE SCALE GENOMIC DNA]</scope>
    <source>
        <strain evidence="4 5">DSM 44712</strain>
    </source>
</reference>
<dbReference type="PRINTS" id="PR01070">
    <property type="entry name" value="ACCCTRFRASEB"/>
</dbReference>
<feature type="domain" description="CoA carboxyltransferase N-terminal" evidence="2">
    <location>
        <begin position="1"/>
        <end position="242"/>
    </location>
</feature>
<dbReference type="PANTHER" id="PTHR42995">
    <property type="entry name" value="ACETYL-COENZYME A CARBOXYLASE CARBOXYL TRANSFERASE SUBUNIT BETA, CHLOROPLASTIC"/>
    <property type="match status" value="1"/>
</dbReference>
<organism evidence="4 5">
    <name type="scientific">Cryptosporangium arvum DSM 44712</name>
    <dbReference type="NCBI Taxonomy" id="927661"/>
    <lineage>
        <taxon>Bacteria</taxon>
        <taxon>Bacillati</taxon>
        <taxon>Actinomycetota</taxon>
        <taxon>Actinomycetes</taxon>
        <taxon>Cryptosporangiales</taxon>
        <taxon>Cryptosporangiaceae</taxon>
        <taxon>Cryptosporangium</taxon>
    </lineage>
</organism>
<protein>
    <submittedName>
        <fullName evidence="4">Acetyl-CoA carboxylase beta subunit</fullName>
    </submittedName>
</protein>
<evidence type="ECO:0000313" key="5">
    <source>
        <dbReference type="Proteomes" id="UP000021053"/>
    </source>
</evidence>
<accession>A0A010ZLB4</accession>
<evidence type="ECO:0000259" key="2">
    <source>
        <dbReference type="PROSITE" id="PS50980"/>
    </source>
</evidence>